<gene>
    <name evidence="1" type="ORF">RHMOL_Rhmol12G0074900</name>
</gene>
<keyword evidence="2" id="KW-1185">Reference proteome</keyword>
<evidence type="ECO:0000313" key="1">
    <source>
        <dbReference type="EMBL" id="KAI8527429.1"/>
    </source>
</evidence>
<reference evidence="1" key="1">
    <citation type="submission" date="2022-02" db="EMBL/GenBank/DDBJ databases">
        <title>Plant Genome Project.</title>
        <authorList>
            <person name="Zhang R.-G."/>
        </authorList>
    </citation>
    <scope>NUCLEOTIDE SEQUENCE</scope>
    <source>
        <strain evidence="1">AT1</strain>
    </source>
</reference>
<proteinExistence type="predicted"/>
<evidence type="ECO:0000313" key="2">
    <source>
        <dbReference type="Proteomes" id="UP001062846"/>
    </source>
</evidence>
<accession>A0ACC0LFH9</accession>
<sequence>MTPLSHYFSPFKGLLQTQWQEREKRRTLSKRGHFLFHSSFFVSRFHNQEKKGWSLSDGDGFNLLRLRCRMQVNNRSTSDIISNLPSTVTENILKGLPLRDAVRTSVLSSKWRYKWVTLPQMVFDNKFFLKGWDKDFTFYLHGSSTHEIPCHFYSFLKLRDLNLSNCVIKPPPTFKGFGRLVNLNFEDVNISAEMCGLFISSCPLLERLRLHDCTDFDFLKINAPNLKYLEFFGIFESVSLENTPLLVEISVTLGSWNKMVKHSVEETYIEWAKFFHSLPAIEDMHLDSSILESFDAGNVPERLPSTLNQLKVLVLSDVCYSNLDHVSWALCLLRSSPNLHKLQSSILNFTPVEDHVVEFLQAQDYSEFSLNKLQKVKIHHFSGAEAEMHFVKILLAHSKVLETMVILPEHGMSAEKGFAMLKELIRFPKASLKAEVIVSETPDE</sequence>
<dbReference type="EMBL" id="CM046399">
    <property type="protein sequence ID" value="KAI8527429.1"/>
    <property type="molecule type" value="Genomic_DNA"/>
</dbReference>
<organism evidence="1 2">
    <name type="scientific">Rhododendron molle</name>
    <name type="common">Chinese azalea</name>
    <name type="synonym">Azalea mollis</name>
    <dbReference type="NCBI Taxonomy" id="49168"/>
    <lineage>
        <taxon>Eukaryota</taxon>
        <taxon>Viridiplantae</taxon>
        <taxon>Streptophyta</taxon>
        <taxon>Embryophyta</taxon>
        <taxon>Tracheophyta</taxon>
        <taxon>Spermatophyta</taxon>
        <taxon>Magnoliopsida</taxon>
        <taxon>eudicotyledons</taxon>
        <taxon>Gunneridae</taxon>
        <taxon>Pentapetalae</taxon>
        <taxon>asterids</taxon>
        <taxon>Ericales</taxon>
        <taxon>Ericaceae</taxon>
        <taxon>Ericoideae</taxon>
        <taxon>Rhodoreae</taxon>
        <taxon>Rhododendron</taxon>
    </lineage>
</organism>
<protein>
    <submittedName>
        <fullName evidence="1">Uncharacterized protein</fullName>
    </submittedName>
</protein>
<comment type="caution">
    <text evidence="1">The sequence shown here is derived from an EMBL/GenBank/DDBJ whole genome shotgun (WGS) entry which is preliminary data.</text>
</comment>
<name>A0ACC0LFH9_RHOML</name>
<dbReference type="Proteomes" id="UP001062846">
    <property type="component" value="Chromosome 12"/>
</dbReference>